<comment type="caution">
    <text evidence="3">The sequence shown here is derived from an EMBL/GenBank/DDBJ whole genome shotgun (WGS) entry which is preliminary data.</text>
</comment>
<evidence type="ECO:0000313" key="3">
    <source>
        <dbReference type="EMBL" id="KAJ4458756.1"/>
    </source>
</evidence>
<evidence type="ECO:0000313" key="4">
    <source>
        <dbReference type="Proteomes" id="UP001141327"/>
    </source>
</evidence>
<name>A0ABQ8UHP5_9EUKA</name>
<keyword evidence="2" id="KW-0472">Membrane</keyword>
<feature type="transmembrane region" description="Helical" evidence="2">
    <location>
        <begin position="193"/>
        <end position="220"/>
    </location>
</feature>
<dbReference type="Proteomes" id="UP001141327">
    <property type="component" value="Unassembled WGS sequence"/>
</dbReference>
<accession>A0ABQ8UHP5</accession>
<evidence type="ECO:0000256" key="1">
    <source>
        <dbReference type="SAM" id="MobiDB-lite"/>
    </source>
</evidence>
<sequence length="399" mass="42832">MRVNWVIPGLLHSGLGFFPAMTCLSVSLILINVLFFILGWGVCAYAIYVTIRFWAVMAWMSLTIAIAAGILGIMAILSFFGAGYDEKHPNKKYPLYIYFLFLMILMVALGGVGTICFISWDKVSGIIMANVDYWVAAFQQLFPDTPALTADDVITFITNNLKILGGFSIGTGGLLIVGIILTAIILGRGIWRFTLSVGSIALFLAGGGVIALGIYTYVAALLPTSISAYLSLAIGIVGGVCAVLALWGLLNMCCQSRGCACTWGIVMTLLGAAVIALAIIIFFWQTAVVAEIQDFCTNTTVENAQRCADFYNSTTIDGVISYVTGNFNMVAAGSLWVGGFVLYMVLASFIYCCLKNDAGRRSSTEVQPVGQELRDANRPDSNQSMEPTVEAGKPLYGGL</sequence>
<gene>
    <name evidence="3" type="ORF">PAPYR_5524</name>
</gene>
<organism evidence="3 4">
    <name type="scientific">Paratrimastix pyriformis</name>
    <dbReference type="NCBI Taxonomy" id="342808"/>
    <lineage>
        <taxon>Eukaryota</taxon>
        <taxon>Metamonada</taxon>
        <taxon>Preaxostyla</taxon>
        <taxon>Paratrimastigidae</taxon>
        <taxon>Paratrimastix</taxon>
    </lineage>
</organism>
<feature type="transmembrane region" description="Helical" evidence="2">
    <location>
        <begin position="262"/>
        <end position="284"/>
    </location>
</feature>
<feature type="transmembrane region" description="Helical" evidence="2">
    <location>
        <begin position="54"/>
        <end position="83"/>
    </location>
</feature>
<evidence type="ECO:0008006" key="5">
    <source>
        <dbReference type="Google" id="ProtNLM"/>
    </source>
</evidence>
<feature type="transmembrane region" description="Helical" evidence="2">
    <location>
        <begin position="21"/>
        <end position="48"/>
    </location>
</feature>
<keyword evidence="2" id="KW-0812">Transmembrane</keyword>
<keyword evidence="2" id="KW-1133">Transmembrane helix</keyword>
<feature type="transmembrane region" description="Helical" evidence="2">
    <location>
        <begin position="335"/>
        <end position="354"/>
    </location>
</feature>
<feature type="transmembrane region" description="Helical" evidence="2">
    <location>
        <begin position="226"/>
        <end position="250"/>
    </location>
</feature>
<evidence type="ECO:0000256" key="2">
    <source>
        <dbReference type="SAM" id="Phobius"/>
    </source>
</evidence>
<dbReference type="EMBL" id="JAPMOS010000026">
    <property type="protein sequence ID" value="KAJ4458756.1"/>
    <property type="molecule type" value="Genomic_DNA"/>
</dbReference>
<feature type="region of interest" description="Disordered" evidence="1">
    <location>
        <begin position="365"/>
        <end position="399"/>
    </location>
</feature>
<feature type="transmembrane region" description="Helical" evidence="2">
    <location>
        <begin position="163"/>
        <end position="186"/>
    </location>
</feature>
<reference evidence="3" key="1">
    <citation type="journal article" date="2022" name="bioRxiv">
        <title>Genomics of Preaxostyla Flagellates Illuminates Evolutionary Transitions and the Path Towards Mitochondrial Loss.</title>
        <authorList>
            <person name="Novak L.V.F."/>
            <person name="Treitli S.C."/>
            <person name="Pyrih J."/>
            <person name="Halakuc P."/>
            <person name="Pipaliya S.V."/>
            <person name="Vacek V."/>
            <person name="Brzon O."/>
            <person name="Soukal P."/>
            <person name="Eme L."/>
            <person name="Dacks J.B."/>
            <person name="Karnkowska A."/>
            <person name="Elias M."/>
            <person name="Hampl V."/>
        </authorList>
    </citation>
    <scope>NUCLEOTIDE SEQUENCE</scope>
    <source>
        <strain evidence="3">RCP-MX</strain>
    </source>
</reference>
<feature type="transmembrane region" description="Helical" evidence="2">
    <location>
        <begin position="95"/>
        <end position="120"/>
    </location>
</feature>
<protein>
    <recommendedName>
        <fullName evidence="5">Transmembrane protein</fullName>
    </recommendedName>
</protein>
<keyword evidence="4" id="KW-1185">Reference proteome</keyword>
<proteinExistence type="predicted"/>